<dbReference type="EMBL" id="JAYGII010000003">
    <property type="protein sequence ID" value="MEA5444739.1"/>
    <property type="molecule type" value="Genomic_DNA"/>
</dbReference>
<organism evidence="1 2">
    <name type="scientific">Natronospira elongata</name>
    <dbReference type="NCBI Taxonomy" id="3110268"/>
    <lineage>
        <taxon>Bacteria</taxon>
        <taxon>Pseudomonadati</taxon>
        <taxon>Pseudomonadota</taxon>
        <taxon>Gammaproteobacteria</taxon>
        <taxon>Natronospirales</taxon>
        <taxon>Natronospiraceae</taxon>
        <taxon>Natronospira</taxon>
    </lineage>
</organism>
<dbReference type="AlphaFoldDB" id="A0AAP6JEQ7"/>
<proteinExistence type="predicted"/>
<reference evidence="1 2" key="1">
    <citation type="submission" date="2023-12" db="EMBL/GenBank/DDBJ databases">
        <title>Whole-genome sequencing of halo(alkali)philic microorganisms from hypersaline lakes.</title>
        <authorList>
            <person name="Sorokin D.Y."/>
            <person name="Merkel A.Y."/>
            <person name="Messina E."/>
            <person name="Yakimov M."/>
        </authorList>
    </citation>
    <scope>NUCLEOTIDE SEQUENCE [LARGE SCALE GENOMIC DNA]</scope>
    <source>
        <strain evidence="1 2">AB-CW1</strain>
    </source>
</reference>
<keyword evidence="2" id="KW-1185">Reference proteome</keyword>
<evidence type="ECO:0000313" key="2">
    <source>
        <dbReference type="Proteomes" id="UP001302316"/>
    </source>
</evidence>
<dbReference type="RefSeq" id="WP_346050258.1">
    <property type="nucleotide sequence ID" value="NZ_JAYGII010000003.1"/>
</dbReference>
<sequence>MNETPTSAPDSLRLASGEYRLVVAPALAAAAETAAERGDPHLFNDMASMLALVWMVEGLVARYRHSVPLDQQTSEDRALDAAPLGACALVFTESELDEASVDECLGALRRAAQMLEDDGIARTGEEYLDQAWEALRTEANEDAIAHLRACARRLGTAVDEWEASRG</sequence>
<comment type="caution">
    <text evidence="1">The sequence shown here is derived from an EMBL/GenBank/DDBJ whole genome shotgun (WGS) entry which is preliminary data.</text>
</comment>
<dbReference type="Proteomes" id="UP001302316">
    <property type="component" value="Unassembled WGS sequence"/>
</dbReference>
<evidence type="ECO:0000313" key="1">
    <source>
        <dbReference type="EMBL" id="MEA5444739.1"/>
    </source>
</evidence>
<protein>
    <submittedName>
        <fullName evidence="1">Uncharacterized protein</fullName>
    </submittedName>
</protein>
<name>A0AAP6JEQ7_9GAMM</name>
<gene>
    <name evidence="1" type="ORF">VCB98_02785</name>
</gene>
<accession>A0AAP6JEQ7</accession>